<evidence type="ECO:0000256" key="1">
    <source>
        <dbReference type="ARBA" id="ARBA00007210"/>
    </source>
</evidence>
<dbReference type="PANTHER" id="PTHR21426:SF12">
    <property type="entry name" value="EXOCYST COMPLEX COMPONENT 8"/>
    <property type="match status" value="1"/>
</dbReference>
<dbReference type="GO" id="GO:0006887">
    <property type="term" value="P:exocytosis"/>
    <property type="evidence" value="ECO:0007669"/>
    <property type="project" value="UniProtKB-KW"/>
</dbReference>
<comment type="caution">
    <text evidence="5">The sequence shown here is derived from an EMBL/GenBank/DDBJ whole genome shotgun (WGS) entry which is preliminary data.</text>
</comment>
<dbReference type="InterPro" id="IPR033961">
    <property type="entry name" value="Exo84"/>
</dbReference>
<evidence type="ECO:0000256" key="2">
    <source>
        <dbReference type="ARBA" id="ARBA00022448"/>
    </source>
</evidence>
<dbReference type="PANTHER" id="PTHR21426">
    <property type="entry name" value="EXOCYST COMPLEX COMPONENT 8"/>
    <property type="match status" value="1"/>
</dbReference>
<evidence type="ECO:0000313" key="6">
    <source>
        <dbReference type="Proteomes" id="UP000241890"/>
    </source>
</evidence>
<dbReference type="InParanoid" id="A0A2R5GQV5"/>
<dbReference type="AlphaFoldDB" id="A0A2R5GQV5"/>
<feature type="region of interest" description="Disordered" evidence="4">
    <location>
        <begin position="180"/>
        <end position="201"/>
    </location>
</feature>
<dbReference type="SUPFAM" id="SSF74788">
    <property type="entry name" value="Cullin repeat-like"/>
    <property type="match status" value="1"/>
</dbReference>
<dbReference type="Pfam" id="PF08700">
    <property type="entry name" value="VPS51_Exo84_N"/>
    <property type="match status" value="1"/>
</dbReference>
<gene>
    <name evidence="5" type="ORF">FCC1311_064832</name>
</gene>
<organism evidence="5 6">
    <name type="scientific">Hondaea fermentalgiana</name>
    <dbReference type="NCBI Taxonomy" id="2315210"/>
    <lineage>
        <taxon>Eukaryota</taxon>
        <taxon>Sar</taxon>
        <taxon>Stramenopiles</taxon>
        <taxon>Bigyra</taxon>
        <taxon>Labyrinthulomycetes</taxon>
        <taxon>Thraustochytrida</taxon>
        <taxon>Thraustochytriidae</taxon>
        <taxon>Hondaea</taxon>
    </lineage>
</organism>
<dbReference type="GO" id="GO:0000145">
    <property type="term" value="C:exocyst"/>
    <property type="evidence" value="ECO:0007669"/>
    <property type="project" value="InterPro"/>
</dbReference>
<feature type="compositionally biased region" description="Polar residues" evidence="4">
    <location>
        <begin position="183"/>
        <end position="194"/>
    </location>
</feature>
<dbReference type="GO" id="GO:0008104">
    <property type="term" value="P:intracellular protein localization"/>
    <property type="evidence" value="ECO:0007669"/>
    <property type="project" value="TreeGrafter"/>
</dbReference>
<accession>A0A2R5GQV5</accession>
<evidence type="ECO:0000313" key="5">
    <source>
        <dbReference type="EMBL" id="GBG30264.1"/>
    </source>
</evidence>
<reference evidence="5 6" key="1">
    <citation type="submission" date="2017-12" db="EMBL/GenBank/DDBJ databases">
        <title>Sequencing, de novo assembly and annotation of complete genome of a new Thraustochytrid species, strain FCC1311.</title>
        <authorList>
            <person name="Sedici K."/>
            <person name="Godart F."/>
            <person name="Aiese Cigliano R."/>
            <person name="Sanseverino W."/>
            <person name="Barakat M."/>
            <person name="Ortet P."/>
            <person name="Marechal E."/>
            <person name="Cagnac O."/>
            <person name="Amato A."/>
        </authorList>
    </citation>
    <scope>NUCLEOTIDE SEQUENCE [LARGE SCALE GENOMIC DNA]</scope>
</reference>
<dbReference type="InterPro" id="IPR016159">
    <property type="entry name" value="Cullin_repeat-like_dom_sf"/>
</dbReference>
<keyword evidence="6" id="KW-1185">Reference proteome</keyword>
<dbReference type="Proteomes" id="UP000241890">
    <property type="component" value="Unassembled WGS sequence"/>
</dbReference>
<comment type="similarity">
    <text evidence="1">Belongs to the EXO84 family.</text>
</comment>
<dbReference type="EMBL" id="BEYU01000074">
    <property type="protein sequence ID" value="GBG30264.1"/>
    <property type="molecule type" value="Genomic_DNA"/>
</dbReference>
<protein>
    <submittedName>
        <fullName evidence="5">Uncharacterized protein</fullName>
    </submittedName>
</protein>
<sequence length="939" mass="103949">MVALTKVSVSRSTPAAGTAAAGQLGTQQTGDAAGRRVASSLDDFADELDPELEVFSTKGFDAKAFTRSFYEQHTEAQAKTFCLQLLEQRGKASDLLQRKVFRHYPKFIESASDLRKMDAGLSELRRGLGKTEFVLQSIQVAASNLERLRTFEEKRLEIANRREKERRKLVKLSSVAGSASADEMQNSATNSGLGRSNGAAQGGSRLDTEALAASLEVSRFKKVQSLYSDASFPLAWLIEAPDKLRLLLHSEAYEDAVALVNRVRKVDVDKFQSDLEAKLQSGEQVDTYMLDEKLWALYYAIRIVEEEAESFLDELLQLLERNQPRLGGRILADGKSSKTQKQQQQQFARHPVELISALGQPVVACRGYLRGRRRFIREVSDEVIYGPLATEPEQCILELAQGVFGAILETSMEFRSLFAETQARSKSNSNNGAKGDAVNAVPDTLQPLFVVWAHEEATRFCTNFVRFLIPGFQESSSAGTGGMTSYELDLYDDATVDDEERELLLGDDLNALAMKGIPFASEKGGLESHVSLNSAQWTSLGTCLRWSLLLCRRLEKEDVLLSFVLARQLGGPLLSAVNALFANAEKALRTQLRRETWQAEQLRVEGRIANEEAGLTLTASGQTAYSVVGTILERVKQIYKRSYATRTATLEARIVEGLVGLLGVYLDNLVHAAGAWPAKLDGSRDKFEEFILAQSRRGESYQGICTKIERPLTYREKRCVTILMSGPYSNAQLLGMIADALYVSTDLSTRAVENFEKLFKRRVRTLRKFLSSVRSLDNDESPWRMLCDAFVTRNANSFLEDVLQWSQFNYSSGQRVDAVQEDRAAVSPNFERLANVLADLKNLGTKILGGHSCALDMVASIVEHMIDKLEADGMPSAIFGPVDGPTNSKRLAADLHLLLQLPQTLLQRQPSEEATAKVESILQKTGAYAALARPTAKQG</sequence>
<proteinExistence type="inferred from homology"/>
<name>A0A2R5GQV5_9STRA</name>
<evidence type="ECO:0000256" key="3">
    <source>
        <dbReference type="ARBA" id="ARBA00022483"/>
    </source>
</evidence>
<keyword evidence="3" id="KW-0268">Exocytosis</keyword>
<dbReference type="GO" id="GO:0006893">
    <property type="term" value="P:Golgi to plasma membrane transport"/>
    <property type="evidence" value="ECO:0007669"/>
    <property type="project" value="TreeGrafter"/>
</dbReference>
<keyword evidence="2" id="KW-0813">Transport</keyword>
<evidence type="ECO:0000256" key="4">
    <source>
        <dbReference type="SAM" id="MobiDB-lite"/>
    </source>
</evidence>